<feature type="region of interest" description="Disordered" evidence="2">
    <location>
        <begin position="1"/>
        <end position="44"/>
    </location>
</feature>
<evidence type="ECO:0000313" key="4">
    <source>
        <dbReference type="EMBL" id="KAF5944062.1"/>
    </source>
</evidence>
<dbReference type="SUPFAM" id="SSF82185">
    <property type="entry name" value="Histone H3 K4-specific methyltransferase SET7/9 N-terminal domain"/>
    <property type="match status" value="1"/>
</dbReference>
<keyword evidence="3" id="KW-1133">Transmembrane helix</keyword>
<dbReference type="Proteomes" id="UP000593564">
    <property type="component" value="Unassembled WGS sequence"/>
</dbReference>
<dbReference type="PANTHER" id="PTHR23084">
    <property type="entry name" value="PHOSPHATIDYLINOSITOL-4-PHOSPHATE 5-KINASE RELATED"/>
    <property type="match status" value="1"/>
</dbReference>
<dbReference type="GO" id="GO:0016020">
    <property type="term" value="C:membrane"/>
    <property type="evidence" value="ECO:0007669"/>
    <property type="project" value="UniProtKB-ARBA"/>
</dbReference>
<proteinExistence type="predicted"/>
<dbReference type="InterPro" id="IPR003409">
    <property type="entry name" value="MORN"/>
</dbReference>
<evidence type="ECO:0000256" key="1">
    <source>
        <dbReference type="ARBA" id="ARBA00022737"/>
    </source>
</evidence>
<dbReference type="SMART" id="SM00698">
    <property type="entry name" value="MORN"/>
    <property type="match status" value="5"/>
</dbReference>
<feature type="region of interest" description="Disordered" evidence="2">
    <location>
        <begin position="84"/>
        <end position="129"/>
    </location>
</feature>
<reference evidence="5" key="1">
    <citation type="journal article" date="2020" name="Nat. Commun.">
        <title>Genome assembly of wild tea tree DASZ reveals pedigree and selection history of tea varieties.</title>
        <authorList>
            <person name="Zhang W."/>
            <person name="Zhang Y."/>
            <person name="Qiu H."/>
            <person name="Guo Y."/>
            <person name="Wan H."/>
            <person name="Zhang X."/>
            <person name="Scossa F."/>
            <person name="Alseekh S."/>
            <person name="Zhang Q."/>
            <person name="Wang P."/>
            <person name="Xu L."/>
            <person name="Schmidt M.H."/>
            <person name="Jia X."/>
            <person name="Li D."/>
            <person name="Zhu A."/>
            <person name="Guo F."/>
            <person name="Chen W."/>
            <person name="Ni D."/>
            <person name="Usadel B."/>
            <person name="Fernie A.R."/>
            <person name="Wen W."/>
        </authorList>
    </citation>
    <scope>NUCLEOTIDE SEQUENCE [LARGE SCALE GENOMIC DNA]</scope>
    <source>
        <strain evidence="5">cv. G240</strain>
    </source>
</reference>
<protein>
    <submittedName>
        <fullName evidence="4">Uncharacterized protein</fullName>
    </submittedName>
</protein>
<dbReference type="EMBL" id="JACBKZ010000008">
    <property type="protein sequence ID" value="KAF5944062.1"/>
    <property type="molecule type" value="Genomic_DNA"/>
</dbReference>
<keyword evidence="5" id="KW-1185">Reference proteome</keyword>
<name>A0A7J7GTG4_CAMSI</name>
<feature type="compositionally biased region" description="Polar residues" evidence="2">
    <location>
        <begin position="84"/>
        <end position="102"/>
    </location>
</feature>
<keyword evidence="3" id="KW-0812">Transmembrane</keyword>
<evidence type="ECO:0000256" key="3">
    <source>
        <dbReference type="SAM" id="Phobius"/>
    </source>
</evidence>
<dbReference type="Pfam" id="PF02493">
    <property type="entry name" value="MORN"/>
    <property type="match status" value="6"/>
</dbReference>
<organism evidence="4 5">
    <name type="scientific">Camellia sinensis</name>
    <name type="common">Tea plant</name>
    <name type="synonym">Thea sinensis</name>
    <dbReference type="NCBI Taxonomy" id="4442"/>
    <lineage>
        <taxon>Eukaryota</taxon>
        <taxon>Viridiplantae</taxon>
        <taxon>Streptophyta</taxon>
        <taxon>Embryophyta</taxon>
        <taxon>Tracheophyta</taxon>
        <taxon>Spermatophyta</taxon>
        <taxon>Magnoliopsida</taxon>
        <taxon>eudicotyledons</taxon>
        <taxon>Gunneridae</taxon>
        <taxon>Pentapetalae</taxon>
        <taxon>asterids</taxon>
        <taxon>Ericales</taxon>
        <taxon>Theaceae</taxon>
        <taxon>Camellia</taxon>
    </lineage>
</organism>
<feature type="transmembrane region" description="Helical" evidence="3">
    <location>
        <begin position="170"/>
        <end position="192"/>
    </location>
</feature>
<keyword evidence="1" id="KW-0677">Repeat</keyword>
<gene>
    <name evidence="4" type="ORF">HYC85_018139</name>
</gene>
<dbReference type="FunFam" id="2.20.110.10:FF:000002">
    <property type="entry name" value="Phosphatidylinositol 4-phosphate 5-kinase 8"/>
    <property type="match status" value="2"/>
</dbReference>
<dbReference type="PANTHER" id="PTHR23084:SF179">
    <property type="entry name" value="OS10G0565000 PROTEIN"/>
    <property type="match status" value="1"/>
</dbReference>
<accession>A0A7J7GTG4</accession>
<evidence type="ECO:0000256" key="2">
    <source>
        <dbReference type="SAM" id="MobiDB-lite"/>
    </source>
</evidence>
<dbReference type="AlphaFoldDB" id="A0A7J7GTG4"/>
<keyword evidence="3" id="KW-0472">Membrane</keyword>
<dbReference type="Gene3D" id="2.20.110.10">
    <property type="entry name" value="Histone H3 K4-specific methyltransferase SET7/9 N-terminal domain"/>
    <property type="match status" value="3"/>
</dbReference>
<comment type="caution">
    <text evidence="4">The sequence shown here is derived from an EMBL/GenBank/DDBJ whole genome shotgun (WGS) entry which is preliminary data.</text>
</comment>
<sequence length="502" mass="55918">MHQKKSEVQIGKESSGVSSGFNPTPPLLFPPSIHQKHTQQQTHSHNIRNFNSNLHLNLPLQSLSSSSESNPQILIDQAQTQTLTQNDPIAPPLSSSTPTAKSTPHKRPLMIQTNNPSSSSSNSLSKSPTLSNSLHQYPFSSNPPLTLKSHYLLNFSNRLPTKVTVFRRSFVLDFLSAFAFSAALLFSLNLAVPRLPSIRLFLARSFPIKLSSSTNGSRPPLPVFWSIGSRPKSEKKANSGCWVQAYSNGDVYEGEFHKGSARVVGYEGDWIDGKYDSYGVETWARGSRYRGQYRQGLRHGFGVYGFYTGDVYAGEWSNGQSHGCGVHTCEDGSRYVGEFKWGVKHGLGRYHFRNGDVYAGEYFADKMHGFGVYRFANGHWYEGAWHEGRRQGLGMYTFRNGETQSGHWNNGILDIPSTQNTTYPVSPVAVYHSKVLNTVQEARRASEKVYDVAKVDERVNRAVAAANRAANAARVAAVKAVQKQIQYNGNNDNIPMPFMQDW</sequence>
<reference evidence="4 5" key="2">
    <citation type="submission" date="2020-07" db="EMBL/GenBank/DDBJ databases">
        <title>Genome assembly of wild tea tree DASZ reveals pedigree and selection history of tea varieties.</title>
        <authorList>
            <person name="Zhang W."/>
        </authorList>
    </citation>
    <scope>NUCLEOTIDE SEQUENCE [LARGE SCALE GENOMIC DNA]</scope>
    <source>
        <strain evidence="5">cv. G240</strain>
        <tissue evidence="4">Leaf</tissue>
    </source>
</reference>
<evidence type="ECO:0000313" key="5">
    <source>
        <dbReference type="Proteomes" id="UP000593564"/>
    </source>
</evidence>
<feature type="compositionally biased region" description="Low complexity" evidence="2">
    <location>
        <begin position="113"/>
        <end position="129"/>
    </location>
</feature>